<evidence type="ECO:0000313" key="9">
    <source>
        <dbReference type="Proteomes" id="UP000656804"/>
    </source>
</evidence>
<evidence type="ECO:0000256" key="7">
    <source>
        <dbReference type="SAM" id="Phobius"/>
    </source>
</evidence>
<dbReference type="EMBL" id="JADIVZ010000011">
    <property type="protein sequence ID" value="MBF4163366.1"/>
    <property type="molecule type" value="Genomic_DNA"/>
</dbReference>
<proteinExistence type="predicted"/>
<keyword evidence="9" id="KW-1185">Reference proteome</keyword>
<dbReference type="CDD" id="cd06579">
    <property type="entry name" value="TM_PBP1_transp_AraH_like"/>
    <property type="match status" value="1"/>
</dbReference>
<accession>A0A930V3V6</accession>
<feature type="transmembrane region" description="Helical" evidence="7">
    <location>
        <begin position="168"/>
        <end position="189"/>
    </location>
</feature>
<dbReference type="RefSeq" id="WP_194504629.1">
    <property type="nucleotide sequence ID" value="NZ_JADIVZ010000011.1"/>
</dbReference>
<evidence type="ECO:0000256" key="5">
    <source>
        <dbReference type="ARBA" id="ARBA00023136"/>
    </source>
</evidence>
<evidence type="ECO:0000256" key="1">
    <source>
        <dbReference type="ARBA" id="ARBA00004651"/>
    </source>
</evidence>
<feature type="transmembrane region" description="Helical" evidence="7">
    <location>
        <begin position="116"/>
        <end position="133"/>
    </location>
</feature>
<evidence type="ECO:0000256" key="6">
    <source>
        <dbReference type="SAM" id="MobiDB-lite"/>
    </source>
</evidence>
<protein>
    <submittedName>
        <fullName evidence="8">ABC transporter permease</fullName>
    </submittedName>
</protein>
<evidence type="ECO:0000256" key="3">
    <source>
        <dbReference type="ARBA" id="ARBA00022692"/>
    </source>
</evidence>
<comment type="caution">
    <text evidence="8">The sequence shown here is derived from an EMBL/GenBank/DDBJ whole genome shotgun (WGS) entry which is preliminary data.</text>
</comment>
<dbReference type="PANTHER" id="PTHR32196">
    <property type="entry name" value="ABC TRANSPORTER PERMEASE PROTEIN YPHD-RELATED-RELATED"/>
    <property type="match status" value="1"/>
</dbReference>
<keyword evidence="5 7" id="KW-0472">Membrane</keyword>
<dbReference type="Pfam" id="PF02653">
    <property type="entry name" value="BPD_transp_2"/>
    <property type="match status" value="1"/>
</dbReference>
<evidence type="ECO:0000256" key="2">
    <source>
        <dbReference type="ARBA" id="ARBA00022475"/>
    </source>
</evidence>
<keyword evidence="3 7" id="KW-0812">Transmembrane</keyword>
<feature type="transmembrane region" description="Helical" evidence="7">
    <location>
        <begin position="339"/>
        <end position="359"/>
    </location>
</feature>
<name>A0A930V3V6_9ACTN</name>
<dbReference type="Proteomes" id="UP000656804">
    <property type="component" value="Unassembled WGS sequence"/>
</dbReference>
<feature type="transmembrane region" description="Helical" evidence="7">
    <location>
        <begin position="209"/>
        <end position="229"/>
    </location>
</feature>
<dbReference type="AlphaFoldDB" id="A0A930V3V6"/>
<dbReference type="GO" id="GO:0022857">
    <property type="term" value="F:transmembrane transporter activity"/>
    <property type="evidence" value="ECO:0007669"/>
    <property type="project" value="InterPro"/>
</dbReference>
<feature type="transmembrane region" description="Helical" evidence="7">
    <location>
        <begin position="53"/>
        <end position="74"/>
    </location>
</feature>
<comment type="subcellular location">
    <subcellularLocation>
        <location evidence="1">Cell membrane</location>
        <topology evidence="1">Multi-pass membrane protein</topology>
    </subcellularLocation>
</comment>
<feature type="region of interest" description="Disordered" evidence="6">
    <location>
        <begin position="1"/>
        <end position="21"/>
    </location>
</feature>
<keyword evidence="4 7" id="KW-1133">Transmembrane helix</keyword>
<feature type="transmembrane region" description="Helical" evidence="7">
    <location>
        <begin position="86"/>
        <end position="109"/>
    </location>
</feature>
<evidence type="ECO:0000256" key="4">
    <source>
        <dbReference type="ARBA" id="ARBA00022989"/>
    </source>
</evidence>
<sequence>MTHVSHETDAASAAPPPSLTLDEPVQRRRLADSRPTTLGGRLRETLYYMRGRGALEIGLIYALMLAVFVVWSLVDPLGFPFLSSNNLSGVVTQSVPVLAILAIGVGMLMVTGEFDLSVGFVLSFAGIVFIKLAQSHDWVVAALLTVAVAIAATTANGLIVVYTRIPSFVATLGMSFVWKGAGIAVNGTAPAYLAGADPTFVKTFAGDFGFFRAQILWMILLGVVAFGILQRHRVGNRLYAVGGNAGAAKAVSIKPDRMRMFAYAFLGLCVGLAAILVVARTSTMQPTTTEEYTLLAVAAAVVGGCALDGGRGTVIGMIVGAALIRTTENALILANAPGLYVQAFFGISIVVAAVINKYVEERAQ</sequence>
<gene>
    <name evidence="8" type="ORF">ISG29_16870</name>
</gene>
<reference evidence="8" key="1">
    <citation type="submission" date="2020-11" db="EMBL/GenBank/DDBJ databases">
        <title>Nocardioides sp. CBS4Y-1, whole genome shotgun sequence.</title>
        <authorList>
            <person name="Tuo L."/>
        </authorList>
    </citation>
    <scope>NUCLEOTIDE SEQUENCE</scope>
    <source>
        <strain evidence="8">CBS4Y-1</strain>
    </source>
</reference>
<dbReference type="GO" id="GO:0005886">
    <property type="term" value="C:plasma membrane"/>
    <property type="evidence" value="ECO:0007669"/>
    <property type="project" value="UniProtKB-SubCell"/>
</dbReference>
<evidence type="ECO:0000313" key="8">
    <source>
        <dbReference type="EMBL" id="MBF4163366.1"/>
    </source>
</evidence>
<dbReference type="InterPro" id="IPR001851">
    <property type="entry name" value="ABC_transp_permease"/>
</dbReference>
<feature type="transmembrane region" description="Helical" evidence="7">
    <location>
        <begin position="139"/>
        <end position="161"/>
    </location>
</feature>
<keyword evidence="2" id="KW-1003">Cell membrane</keyword>
<feature type="transmembrane region" description="Helical" evidence="7">
    <location>
        <begin position="260"/>
        <end position="279"/>
    </location>
</feature>
<organism evidence="8 9">
    <name type="scientific">Nocardioides acrostichi</name>
    <dbReference type="NCBI Taxonomy" id="2784339"/>
    <lineage>
        <taxon>Bacteria</taxon>
        <taxon>Bacillati</taxon>
        <taxon>Actinomycetota</taxon>
        <taxon>Actinomycetes</taxon>
        <taxon>Propionibacteriales</taxon>
        <taxon>Nocardioidaceae</taxon>
        <taxon>Nocardioides</taxon>
    </lineage>
</organism>